<dbReference type="Proteomes" id="UP000646523">
    <property type="component" value="Unassembled WGS sequence"/>
</dbReference>
<reference evidence="2" key="2">
    <citation type="submission" date="2020-09" db="EMBL/GenBank/DDBJ databases">
        <authorList>
            <person name="Sun Q."/>
            <person name="Zhou Y."/>
        </authorList>
    </citation>
    <scope>NUCLEOTIDE SEQUENCE</scope>
    <source>
        <strain evidence="2">CGMCC 4.7368</strain>
    </source>
</reference>
<evidence type="ECO:0000313" key="2">
    <source>
        <dbReference type="EMBL" id="GGO81482.1"/>
    </source>
</evidence>
<organism evidence="2 3">
    <name type="scientific">Nonomuraea cavernae</name>
    <dbReference type="NCBI Taxonomy" id="2045107"/>
    <lineage>
        <taxon>Bacteria</taxon>
        <taxon>Bacillati</taxon>
        <taxon>Actinomycetota</taxon>
        <taxon>Actinomycetes</taxon>
        <taxon>Streptosporangiales</taxon>
        <taxon>Streptosporangiaceae</taxon>
        <taxon>Nonomuraea</taxon>
    </lineage>
</organism>
<dbReference type="RefSeq" id="WP_189128565.1">
    <property type="nucleotide sequence ID" value="NZ_BMNH01000037.1"/>
</dbReference>
<reference evidence="2" key="1">
    <citation type="journal article" date="2014" name="Int. J. Syst. Evol. Microbiol.">
        <title>Complete genome sequence of Corynebacterium casei LMG S-19264T (=DSM 44701T), isolated from a smear-ripened cheese.</title>
        <authorList>
            <consortium name="US DOE Joint Genome Institute (JGI-PGF)"/>
            <person name="Walter F."/>
            <person name="Albersmeier A."/>
            <person name="Kalinowski J."/>
            <person name="Ruckert C."/>
        </authorList>
    </citation>
    <scope>NUCLEOTIDE SEQUENCE</scope>
    <source>
        <strain evidence="2">CGMCC 4.7368</strain>
    </source>
</reference>
<comment type="caution">
    <text evidence="2">The sequence shown here is derived from an EMBL/GenBank/DDBJ whole genome shotgun (WGS) entry which is preliminary data.</text>
</comment>
<proteinExistence type="predicted"/>
<dbReference type="AlphaFoldDB" id="A0A917ZGJ9"/>
<evidence type="ECO:0000313" key="3">
    <source>
        <dbReference type="Proteomes" id="UP000646523"/>
    </source>
</evidence>
<dbReference type="EMBL" id="BMNH01000037">
    <property type="protein sequence ID" value="GGO81482.1"/>
    <property type="molecule type" value="Genomic_DNA"/>
</dbReference>
<keyword evidence="3" id="KW-1185">Reference proteome</keyword>
<sequence>MSIRYDLADYRTGGIPSDPGVRARTADLARVTATFRAQTASSVPAAFERSAAFRDGGRIMFNGPTAVQAPGTLINYVTPHRELLWHGWFSDASGVYQLSDEQGRALRRGHHAELWNAAVTGPAAPTLTRTGDVLHEARLENCRLDRRCGFKTELAGAAATYTLGVSARRDVAHSSLTTAIDSVWTFASGRTTGTRALDLPSVKYTPEGLDAHNRARAGSDTTITIAGTARRCGRCRWRRPSTTAAPGGPRGRDRRSRR</sequence>
<accession>A0A917ZGJ9</accession>
<feature type="region of interest" description="Disordered" evidence="1">
    <location>
        <begin position="236"/>
        <end position="258"/>
    </location>
</feature>
<evidence type="ECO:0000256" key="1">
    <source>
        <dbReference type="SAM" id="MobiDB-lite"/>
    </source>
</evidence>
<gene>
    <name evidence="2" type="ORF">GCM10012289_70540</name>
</gene>
<name>A0A917ZGJ9_9ACTN</name>
<protein>
    <submittedName>
        <fullName evidence="2">Uncharacterized protein</fullName>
    </submittedName>
</protein>